<evidence type="ECO:0000256" key="5">
    <source>
        <dbReference type="ARBA" id="ARBA00022801"/>
    </source>
</evidence>
<dbReference type="GO" id="GO:0009252">
    <property type="term" value="P:peptidoglycan biosynthetic process"/>
    <property type="evidence" value="ECO:0007669"/>
    <property type="project" value="TreeGrafter"/>
</dbReference>
<evidence type="ECO:0000256" key="4">
    <source>
        <dbReference type="ARBA" id="ARBA00022679"/>
    </source>
</evidence>
<dbReference type="InterPro" id="IPR001460">
    <property type="entry name" value="PCN-bd_Tpept"/>
</dbReference>
<dbReference type="GO" id="GO:0008658">
    <property type="term" value="F:penicillin binding"/>
    <property type="evidence" value="ECO:0007669"/>
    <property type="project" value="InterPro"/>
</dbReference>
<feature type="compositionally biased region" description="Basic and acidic residues" evidence="9">
    <location>
        <begin position="913"/>
        <end position="922"/>
    </location>
</feature>
<dbReference type="GO" id="GO:0008955">
    <property type="term" value="F:peptidoglycan glycosyltransferase activity"/>
    <property type="evidence" value="ECO:0007669"/>
    <property type="project" value="UniProtKB-EC"/>
</dbReference>
<evidence type="ECO:0000259" key="12">
    <source>
        <dbReference type="Pfam" id="PF00912"/>
    </source>
</evidence>
<dbReference type="SUPFAM" id="SSF56601">
    <property type="entry name" value="beta-lactamase/transpeptidase-like"/>
    <property type="match status" value="1"/>
</dbReference>
<keyword evidence="1" id="KW-0121">Carboxypeptidase</keyword>
<dbReference type="InterPro" id="IPR050396">
    <property type="entry name" value="Glycosyltr_51/Transpeptidase"/>
</dbReference>
<feature type="compositionally biased region" description="Low complexity" evidence="9">
    <location>
        <begin position="860"/>
        <end position="894"/>
    </location>
</feature>
<comment type="caution">
    <text evidence="13">The sequence shown here is derived from an EMBL/GenBank/DDBJ whole genome shotgun (WGS) entry which is preliminary data.</text>
</comment>
<feature type="compositionally biased region" description="Acidic residues" evidence="9">
    <location>
        <begin position="176"/>
        <end position="193"/>
    </location>
</feature>
<feature type="region of interest" description="Disordered" evidence="9">
    <location>
        <begin position="1"/>
        <end position="136"/>
    </location>
</feature>
<keyword evidence="3" id="KW-0328">Glycosyltransferase</keyword>
<name>A0A2T0GU02_ACTMO</name>
<keyword evidence="2" id="KW-0645">Protease</keyword>
<evidence type="ECO:0000256" key="8">
    <source>
        <dbReference type="ARBA" id="ARBA00049902"/>
    </source>
</evidence>
<dbReference type="InterPro" id="IPR036950">
    <property type="entry name" value="PBP_transglycosylase"/>
</dbReference>
<keyword evidence="4" id="KW-0808">Transferase</keyword>
<feature type="compositionally biased region" description="Low complexity" evidence="9">
    <location>
        <begin position="76"/>
        <end position="96"/>
    </location>
</feature>
<evidence type="ECO:0000256" key="2">
    <source>
        <dbReference type="ARBA" id="ARBA00022670"/>
    </source>
</evidence>
<feature type="region of interest" description="Disordered" evidence="9">
    <location>
        <begin position="152"/>
        <end position="201"/>
    </location>
</feature>
<dbReference type="PANTHER" id="PTHR32282">
    <property type="entry name" value="BINDING PROTEIN TRANSPEPTIDASE, PUTATIVE-RELATED"/>
    <property type="match status" value="1"/>
</dbReference>
<keyword evidence="5" id="KW-0378">Hydrolase</keyword>
<comment type="catalytic activity">
    <reaction evidence="8">
        <text>[GlcNAc-(1-&gt;4)-Mur2Ac(oyl-L-Ala-gamma-D-Glu-L-Lys-D-Ala-D-Ala)](n)-di-trans,octa-cis-undecaprenyl diphosphate + beta-D-GlcNAc-(1-&gt;4)-Mur2Ac(oyl-L-Ala-gamma-D-Glu-L-Lys-D-Ala-D-Ala)-di-trans,octa-cis-undecaprenyl diphosphate = [GlcNAc-(1-&gt;4)-Mur2Ac(oyl-L-Ala-gamma-D-Glu-L-Lys-D-Ala-D-Ala)](n+1)-di-trans,octa-cis-undecaprenyl diphosphate + di-trans,octa-cis-undecaprenyl diphosphate + H(+)</text>
        <dbReference type="Rhea" id="RHEA:23708"/>
        <dbReference type="Rhea" id="RHEA-COMP:9602"/>
        <dbReference type="Rhea" id="RHEA-COMP:9603"/>
        <dbReference type="ChEBI" id="CHEBI:15378"/>
        <dbReference type="ChEBI" id="CHEBI:58405"/>
        <dbReference type="ChEBI" id="CHEBI:60033"/>
        <dbReference type="ChEBI" id="CHEBI:78435"/>
        <dbReference type="EC" id="2.4.99.28"/>
    </reaction>
</comment>
<sequence>MPHRPGQADPGERPTEHIASVPPGHGDDERTRQHPATGGGRDVAAALNGEPGPDNSAERTRITGPPAAGAAGAGATGAAAAGAAASAADSGNAAGSNRADPPTEVSREPAEAESTRVAAASPDPGEDPGLLTHRSEHGGYNYYAREHEPDPYEDEFEAGHRSSGARDGGPGRDEHDDFDLDDFSPPEDPDDEMSAARKKHGRRKVWRGVRRTCYVAAALMIVAPAAAFAWCYFTFDVASPQETAENYNTSLVVNYSNGELLNKFSPSEGESRVLIDSLDEVSPDMLHATMAAEDADFYSNPGFSVSGIARAVYNQLTGGQGGGSTITQQYVKLSTGKDDHSLTRKFTEIVRAFKLTNQYDKNTILKAYLNTAYYGRGAYGIVNAADAYFDKKPSELDPAESAVLAGMVQLPRDNDPRVNQERAQQRWDYVTGEMVDNGWLDRQQLERMSLPETEPRMDWTGSTTAVQLHIKQRILEELEAHGYTQGDMTSQGLQVVSTLDQQAQQAAVRAVEQVMQGQPDKLIPALSAVDPETGAVRAYYGGGAVGRDWADYPQPPGSSFKPFVTLAGLEQGYGIGEVYDGSSPQTIRGTEYANAAGVRCDDPERCGVREATKKSVNTVFVKMAEEFGAENVAEAAHEAGIPRERTVNGKKTKTLVSAKSGVPGLGIALGAYGVSTTNMANAYGSLADGERAEPNFVQKVVTSDGELVEEFGNDPEPAFSASESKSRDLAANVTETMRDVADYSGLSLDGDRPVASKSGTHQLRDTGHNERAWYVGYTPQISTAVSLNAETKTGPEALLDKNGSDIYGANLPGDIWQKFMNAYLEGKPVEKLPEPSEKIGQYTVPPPPAPEPSEEETPESSEPPTSSSEPPTSSQPPTSSSEPPSSTSEPTETTDCSPYWDPDCEPGEENDEEPRQPGERPHAQGVPAGREPESGY</sequence>
<reference evidence="13 14" key="1">
    <citation type="submission" date="2018-03" db="EMBL/GenBank/DDBJ databases">
        <title>Actinopolyspora mortivallis from Sahara, screening for active biomolecules.</title>
        <authorList>
            <person name="Selama O."/>
            <person name="Wellington E.M.H."/>
            <person name="Hacene H."/>
        </authorList>
    </citation>
    <scope>NUCLEOTIDE SEQUENCE [LARGE SCALE GENOMIC DNA]</scope>
    <source>
        <strain evidence="13 14">M5A</strain>
    </source>
</reference>
<evidence type="ECO:0000259" key="11">
    <source>
        <dbReference type="Pfam" id="PF00905"/>
    </source>
</evidence>
<dbReference type="GO" id="GO:0009002">
    <property type="term" value="F:serine-type D-Ala-D-Ala carboxypeptidase activity"/>
    <property type="evidence" value="ECO:0007669"/>
    <property type="project" value="UniProtKB-EC"/>
</dbReference>
<keyword evidence="10" id="KW-0812">Transmembrane</keyword>
<evidence type="ECO:0000313" key="14">
    <source>
        <dbReference type="Proteomes" id="UP000239352"/>
    </source>
</evidence>
<dbReference type="Gene3D" id="1.10.3810.10">
    <property type="entry name" value="Biosynthetic peptidoglycan transglycosylase-like"/>
    <property type="match status" value="1"/>
</dbReference>
<dbReference type="PANTHER" id="PTHR32282:SF34">
    <property type="entry name" value="PENICILLIN-BINDING PROTEIN 1A"/>
    <property type="match status" value="1"/>
</dbReference>
<dbReference type="AlphaFoldDB" id="A0A2T0GU02"/>
<dbReference type="STRING" id="1050202.GCA_000384035_03876"/>
<dbReference type="FunCoup" id="A0A2T0GU02">
    <property type="interactions" value="25"/>
</dbReference>
<protein>
    <submittedName>
        <fullName evidence="13">Penicillin-binding protein</fullName>
    </submittedName>
</protein>
<dbReference type="Pfam" id="PF00905">
    <property type="entry name" value="Transpeptidase"/>
    <property type="match status" value="1"/>
</dbReference>
<dbReference type="InterPro" id="IPR023346">
    <property type="entry name" value="Lysozyme-like_dom_sf"/>
</dbReference>
<feature type="domain" description="Penicillin-binding protein transpeptidase" evidence="11">
    <location>
        <begin position="528"/>
        <end position="782"/>
    </location>
</feature>
<dbReference type="InterPro" id="IPR001264">
    <property type="entry name" value="Glyco_trans_51"/>
</dbReference>
<evidence type="ECO:0000256" key="3">
    <source>
        <dbReference type="ARBA" id="ARBA00022676"/>
    </source>
</evidence>
<evidence type="ECO:0000256" key="10">
    <source>
        <dbReference type="SAM" id="Phobius"/>
    </source>
</evidence>
<keyword evidence="10" id="KW-1133">Transmembrane helix</keyword>
<dbReference type="Gene3D" id="3.40.710.10">
    <property type="entry name" value="DD-peptidase/beta-lactamase superfamily"/>
    <property type="match status" value="1"/>
</dbReference>
<evidence type="ECO:0000256" key="9">
    <source>
        <dbReference type="SAM" id="MobiDB-lite"/>
    </source>
</evidence>
<dbReference type="SUPFAM" id="SSF53955">
    <property type="entry name" value="Lysozyme-like"/>
    <property type="match status" value="1"/>
</dbReference>
<evidence type="ECO:0000256" key="6">
    <source>
        <dbReference type="ARBA" id="ARBA00023268"/>
    </source>
</evidence>
<evidence type="ECO:0000313" key="13">
    <source>
        <dbReference type="EMBL" id="PRW62513.1"/>
    </source>
</evidence>
<feature type="compositionally biased region" description="Acidic residues" evidence="9">
    <location>
        <begin position="902"/>
        <end position="912"/>
    </location>
</feature>
<gene>
    <name evidence="13" type="ORF">CEP50_15300</name>
</gene>
<dbReference type="Proteomes" id="UP000239352">
    <property type="component" value="Unassembled WGS sequence"/>
</dbReference>
<keyword evidence="6" id="KW-0511">Multifunctional enzyme</keyword>
<keyword evidence="10" id="KW-0472">Membrane</keyword>
<dbReference type="GO" id="GO:0006508">
    <property type="term" value="P:proteolysis"/>
    <property type="evidence" value="ECO:0007669"/>
    <property type="project" value="UniProtKB-KW"/>
</dbReference>
<evidence type="ECO:0000256" key="1">
    <source>
        <dbReference type="ARBA" id="ARBA00022645"/>
    </source>
</evidence>
<evidence type="ECO:0000256" key="7">
    <source>
        <dbReference type="ARBA" id="ARBA00034000"/>
    </source>
</evidence>
<organism evidence="13 14">
    <name type="scientific">Actinopolyspora mortivallis</name>
    <dbReference type="NCBI Taxonomy" id="33906"/>
    <lineage>
        <taxon>Bacteria</taxon>
        <taxon>Bacillati</taxon>
        <taxon>Actinomycetota</taxon>
        <taxon>Actinomycetes</taxon>
        <taxon>Actinopolysporales</taxon>
        <taxon>Actinopolysporaceae</taxon>
        <taxon>Actinopolyspora</taxon>
    </lineage>
</organism>
<accession>A0A2T0GU02</accession>
<dbReference type="InterPro" id="IPR012338">
    <property type="entry name" value="Beta-lactam/transpept-like"/>
</dbReference>
<keyword evidence="14" id="KW-1185">Reference proteome</keyword>
<feature type="compositionally biased region" description="Basic and acidic residues" evidence="9">
    <location>
        <begin position="105"/>
        <end position="114"/>
    </location>
</feature>
<dbReference type="InParanoid" id="A0A2T0GU02"/>
<dbReference type="GO" id="GO:0030288">
    <property type="term" value="C:outer membrane-bounded periplasmic space"/>
    <property type="evidence" value="ECO:0007669"/>
    <property type="project" value="TreeGrafter"/>
</dbReference>
<dbReference type="Pfam" id="PF00912">
    <property type="entry name" value="Transgly"/>
    <property type="match status" value="1"/>
</dbReference>
<dbReference type="EMBL" id="PVSR01000031">
    <property type="protein sequence ID" value="PRW62513.1"/>
    <property type="molecule type" value="Genomic_DNA"/>
</dbReference>
<feature type="domain" description="Glycosyl transferase family 51" evidence="12">
    <location>
        <begin position="259"/>
        <end position="434"/>
    </location>
</feature>
<comment type="catalytic activity">
    <reaction evidence="7">
        <text>Preferential cleavage: (Ac)2-L-Lys-D-Ala-|-D-Ala. Also transpeptidation of peptidyl-alanyl moieties that are N-acyl substituents of D-alanine.</text>
        <dbReference type="EC" id="3.4.16.4"/>
    </reaction>
</comment>
<proteinExistence type="predicted"/>
<feature type="transmembrane region" description="Helical" evidence="10">
    <location>
        <begin position="212"/>
        <end position="235"/>
    </location>
</feature>
<feature type="region of interest" description="Disordered" evidence="9">
    <location>
        <begin position="832"/>
        <end position="936"/>
    </location>
</feature>